<reference evidence="10 11" key="1">
    <citation type="submission" date="2019-02" db="EMBL/GenBank/DDBJ databases">
        <title>Genome sequencing of the rare red list fungi Phellinidium pouzarii.</title>
        <authorList>
            <person name="Buettner E."/>
            <person name="Kellner H."/>
        </authorList>
    </citation>
    <scope>NUCLEOTIDE SEQUENCE [LARGE SCALE GENOMIC DNA]</scope>
    <source>
        <strain evidence="10 11">DSM 108285</strain>
    </source>
</reference>
<gene>
    <name evidence="10" type="ORF">EW145_g4504</name>
</gene>
<feature type="compositionally biased region" description="Polar residues" evidence="7">
    <location>
        <begin position="7"/>
        <end position="17"/>
    </location>
</feature>
<evidence type="ECO:0000256" key="6">
    <source>
        <dbReference type="ARBA" id="ARBA00023242"/>
    </source>
</evidence>
<dbReference type="PANTHER" id="PTHR12801:SF115">
    <property type="entry name" value="FI18136P1-RELATED"/>
    <property type="match status" value="1"/>
</dbReference>
<keyword evidence="8" id="KW-0472">Membrane</keyword>
<keyword evidence="3" id="KW-0540">Nuclease</keyword>
<dbReference type="Gene3D" id="3.30.420.10">
    <property type="entry name" value="Ribonuclease H-like superfamily/Ribonuclease H"/>
    <property type="match status" value="1"/>
</dbReference>
<dbReference type="InterPro" id="IPR034922">
    <property type="entry name" value="REX1-like_exo"/>
</dbReference>
<feature type="transmembrane region" description="Helical" evidence="8">
    <location>
        <begin position="846"/>
        <end position="865"/>
    </location>
</feature>
<evidence type="ECO:0000313" key="11">
    <source>
        <dbReference type="Proteomes" id="UP000308199"/>
    </source>
</evidence>
<dbReference type="Proteomes" id="UP000308199">
    <property type="component" value="Unassembled WGS sequence"/>
</dbReference>
<proteinExistence type="inferred from homology"/>
<dbReference type="AlphaFoldDB" id="A0A4S4L3G9"/>
<sequence length="892" mass="97113">MKRALGTDSSLLSSSVQRAAKRLKSSPSLESIGREMSTNGTTDRTTEKRKATSSPRLDPTPLSNAFESSFPEKEGEDSGDWLKVEKRKAKKARKTEERFNNVPPKFFYVNSEIVKRKSAIGIGEIRDLVLHLLGEAGPQPWLKVEVNLQMLREISVHLIPIRTDLASKKVVVLFVPGILPEHLNVDVQPVNATTNPYLPVSIPLPSGSSTSFQPHLQQPGPTVVKTLFGMTKEIISHARVEPSVSTKLPFVSRTFSHACPTRAPGDALRMHSVLSAFFQGPINADERRRRVAASLKGTFYFCKDKDVDATNPLNYVLTPAQMRENDYPLPSYMRDVSEGLDLSMGGEDWEETPNVEDEKTASDSRPVEVFAADCEMCLTEDGKALTRISVVSYASGEVLLDELVKPPKPITDYLTKWSGITEEALRPVTTPLTTARSALIELLAASRARTGHTPILLGHSLENDLQALRLMHPRIIDTAILYHHPSGRPRKPGLAWLTKKWCGRIEGGPGFGENKNAIENESVWERLRRSVRGSATGEPGSGEGALLKTAIVDHGNAAFHGAGAGRTVACVSDEEVVQGVLKCVEECDFVWARLSGLAEAQGWIHQKSSVTASEAIDADNEHDETRISAAFTALNAHLALVHAALPESTALVLFTGHGDPRNMSTLQARRAAFESAIRSTAGAAGAEQDVSGLPADLTTVLVIDYILLMRVVALYSGNRKLARCLRLLFGLEAAFDLGVLMNGRLYGRLIIGGLAKGVTACTSSRSPSSVWPPLSWAFPLAYGLILMGLALYKAAVFWKESAGLSGLILVKILIQDQAIYFIMVIFCTVAQITSDITELSTFLSNLLEIIGSPTLLCILGSRLLIHMKEAGERGVNEGTSYMMQTMSDIAFS</sequence>
<keyword evidence="11" id="KW-1185">Reference proteome</keyword>
<dbReference type="SMART" id="SM00479">
    <property type="entry name" value="EXOIII"/>
    <property type="match status" value="1"/>
</dbReference>
<organism evidence="10 11">
    <name type="scientific">Phellinidium pouzarii</name>
    <dbReference type="NCBI Taxonomy" id="167371"/>
    <lineage>
        <taxon>Eukaryota</taxon>
        <taxon>Fungi</taxon>
        <taxon>Dikarya</taxon>
        <taxon>Basidiomycota</taxon>
        <taxon>Agaricomycotina</taxon>
        <taxon>Agaricomycetes</taxon>
        <taxon>Hymenochaetales</taxon>
        <taxon>Hymenochaetaceae</taxon>
        <taxon>Phellinidium</taxon>
    </lineage>
</organism>
<feature type="region of interest" description="Disordered" evidence="7">
    <location>
        <begin position="1"/>
        <end position="81"/>
    </location>
</feature>
<keyword evidence="8" id="KW-1133">Transmembrane helix</keyword>
<comment type="caution">
    <text evidence="10">The sequence shown here is derived from an EMBL/GenBank/DDBJ whole genome shotgun (WGS) entry which is preliminary data.</text>
</comment>
<evidence type="ECO:0000256" key="1">
    <source>
        <dbReference type="ARBA" id="ARBA00004123"/>
    </source>
</evidence>
<dbReference type="InterPro" id="IPR047021">
    <property type="entry name" value="REXO1/3/4-like"/>
</dbReference>
<dbReference type="EMBL" id="SGPK01000233">
    <property type="protein sequence ID" value="THH05849.1"/>
    <property type="molecule type" value="Genomic_DNA"/>
</dbReference>
<dbReference type="InterPro" id="IPR036397">
    <property type="entry name" value="RNaseH_sf"/>
</dbReference>
<keyword evidence="8" id="KW-0812">Transmembrane</keyword>
<evidence type="ECO:0000313" key="10">
    <source>
        <dbReference type="EMBL" id="THH05849.1"/>
    </source>
</evidence>
<evidence type="ECO:0000256" key="4">
    <source>
        <dbReference type="ARBA" id="ARBA00022801"/>
    </source>
</evidence>
<dbReference type="GO" id="GO:0004527">
    <property type="term" value="F:exonuclease activity"/>
    <property type="evidence" value="ECO:0007669"/>
    <property type="project" value="UniProtKB-KW"/>
</dbReference>
<evidence type="ECO:0000256" key="3">
    <source>
        <dbReference type="ARBA" id="ARBA00022722"/>
    </source>
</evidence>
<dbReference type="CDD" id="cd06145">
    <property type="entry name" value="REX1_like"/>
    <property type="match status" value="1"/>
</dbReference>
<evidence type="ECO:0000256" key="2">
    <source>
        <dbReference type="ARBA" id="ARBA00006357"/>
    </source>
</evidence>
<evidence type="ECO:0000256" key="7">
    <source>
        <dbReference type="SAM" id="MobiDB-lite"/>
    </source>
</evidence>
<dbReference type="GO" id="GO:0003676">
    <property type="term" value="F:nucleic acid binding"/>
    <property type="evidence" value="ECO:0007669"/>
    <property type="project" value="InterPro"/>
</dbReference>
<feature type="transmembrane region" description="Helical" evidence="8">
    <location>
        <begin position="776"/>
        <end position="798"/>
    </location>
</feature>
<dbReference type="OrthoDB" id="206335at2759"/>
<feature type="domain" description="Exonuclease" evidence="9">
    <location>
        <begin position="368"/>
        <end position="533"/>
    </location>
</feature>
<dbReference type="InterPro" id="IPR013520">
    <property type="entry name" value="Ribonucl_H"/>
</dbReference>
<comment type="subcellular location">
    <subcellularLocation>
        <location evidence="1">Nucleus</location>
    </subcellularLocation>
</comment>
<keyword evidence="6" id="KW-0539">Nucleus</keyword>
<keyword evidence="4" id="KW-0378">Hydrolase</keyword>
<accession>A0A4S4L3G9</accession>
<keyword evidence="5" id="KW-0269">Exonuclease</keyword>
<evidence type="ECO:0000259" key="9">
    <source>
        <dbReference type="SMART" id="SM00479"/>
    </source>
</evidence>
<protein>
    <recommendedName>
        <fullName evidence="9">Exonuclease domain-containing protein</fullName>
    </recommendedName>
</protein>
<evidence type="ECO:0000256" key="5">
    <source>
        <dbReference type="ARBA" id="ARBA00022839"/>
    </source>
</evidence>
<evidence type="ECO:0000256" key="8">
    <source>
        <dbReference type="SAM" id="Phobius"/>
    </source>
</evidence>
<feature type="region of interest" description="Disordered" evidence="7">
    <location>
        <begin position="343"/>
        <end position="364"/>
    </location>
</feature>
<dbReference type="SUPFAM" id="SSF53098">
    <property type="entry name" value="Ribonuclease H-like"/>
    <property type="match status" value="1"/>
</dbReference>
<comment type="similarity">
    <text evidence="2">Belongs to the REXO1/REXO3 family.</text>
</comment>
<name>A0A4S4L3G9_9AGAM</name>
<dbReference type="GO" id="GO:0005634">
    <property type="term" value="C:nucleus"/>
    <property type="evidence" value="ECO:0007669"/>
    <property type="project" value="UniProtKB-SubCell"/>
</dbReference>
<dbReference type="InterPro" id="IPR012337">
    <property type="entry name" value="RNaseH-like_sf"/>
</dbReference>
<dbReference type="PANTHER" id="PTHR12801">
    <property type="entry name" value="RNA EXONUCLEASE REXO1 / RECO3 FAMILY MEMBER-RELATED"/>
    <property type="match status" value="1"/>
</dbReference>